<gene>
    <name evidence="1" type="ORF">GCM10010446_59340</name>
</gene>
<evidence type="ECO:0000313" key="1">
    <source>
        <dbReference type="EMBL" id="GAA2965778.1"/>
    </source>
</evidence>
<protein>
    <recommendedName>
        <fullName evidence="3">DUF4034 domain-containing protein</fullName>
    </recommendedName>
</protein>
<proteinExistence type="predicted"/>
<accession>A0ABP6K6V2</accession>
<keyword evidence="2" id="KW-1185">Reference proteome</keyword>
<dbReference type="Proteomes" id="UP001500403">
    <property type="component" value="Unassembled WGS sequence"/>
</dbReference>
<evidence type="ECO:0000313" key="2">
    <source>
        <dbReference type="Proteomes" id="UP001500403"/>
    </source>
</evidence>
<reference evidence="2" key="1">
    <citation type="journal article" date="2019" name="Int. J. Syst. Evol. Microbiol.">
        <title>The Global Catalogue of Microorganisms (GCM) 10K type strain sequencing project: providing services to taxonomists for standard genome sequencing and annotation.</title>
        <authorList>
            <consortium name="The Broad Institute Genomics Platform"/>
            <consortium name="The Broad Institute Genome Sequencing Center for Infectious Disease"/>
            <person name="Wu L."/>
            <person name="Ma J."/>
        </authorList>
    </citation>
    <scope>NUCLEOTIDE SEQUENCE [LARGE SCALE GENOMIC DNA]</scope>
    <source>
        <strain evidence="2">JCM 9088</strain>
    </source>
</reference>
<evidence type="ECO:0008006" key="3">
    <source>
        <dbReference type="Google" id="ProtNLM"/>
    </source>
</evidence>
<comment type="caution">
    <text evidence="1">The sequence shown here is derived from an EMBL/GenBank/DDBJ whole genome shotgun (WGS) entry which is preliminary data.</text>
</comment>
<name>A0ABP6K6V2_9ACTN</name>
<dbReference type="RefSeq" id="WP_344499282.1">
    <property type="nucleotide sequence ID" value="NZ_BAAAUD010000056.1"/>
</dbReference>
<sequence>MAAWLRRRSGAPLYDQTFGDRALAEGCQDMVMGRWEGARDLLAEHPRDDWDRRAHRLRLLADAAANRRTVDVWQASDPADPDAAVLRAETEVMRMFAGARAGATPGRDSLDRAARFCLQASDLAPADPHPWVSLVALGRLYEGGDPNMGHWWKELRDRDLYHREGHHQALRYLSARWHGSHGEADNFAWEAASYAPAGSPLAILPQVARAEQYRFRTEAEGRSAIGITFHWNGERARWDLRTALEKWIARRTVPYAQDVADLNHLAHGLVHAGMEEEAAGVFRLLDNRATRIPWSYSGDAQGLFVRWRDKVLA</sequence>
<dbReference type="EMBL" id="BAAAUD010000056">
    <property type="protein sequence ID" value="GAA2965778.1"/>
    <property type="molecule type" value="Genomic_DNA"/>
</dbReference>
<organism evidence="1 2">
    <name type="scientific">Streptomyces enissocaesilis</name>
    <dbReference type="NCBI Taxonomy" id="332589"/>
    <lineage>
        <taxon>Bacteria</taxon>
        <taxon>Bacillati</taxon>
        <taxon>Actinomycetota</taxon>
        <taxon>Actinomycetes</taxon>
        <taxon>Kitasatosporales</taxon>
        <taxon>Streptomycetaceae</taxon>
        <taxon>Streptomyces</taxon>
        <taxon>Streptomyces rochei group</taxon>
    </lineage>
</organism>